<dbReference type="InterPro" id="IPR013105">
    <property type="entry name" value="TPR_2"/>
</dbReference>
<dbReference type="Gene3D" id="2.40.10.10">
    <property type="entry name" value="Trypsin-like serine proteases"/>
    <property type="match status" value="2"/>
</dbReference>
<dbReference type="Pfam" id="PF13432">
    <property type="entry name" value="TPR_16"/>
    <property type="match status" value="3"/>
</dbReference>
<dbReference type="SMART" id="SM00028">
    <property type="entry name" value="TPR"/>
    <property type="match status" value="14"/>
</dbReference>
<dbReference type="InterPro" id="IPR043504">
    <property type="entry name" value="Peptidase_S1_PA_chymotrypsin"/>
</dbReference>
<dbReference type="InterPro" id="IPR001940">
    <property type="entry name" value="Peptidase_S1C"/>
</dbReference>
<accession>A0ABZ1CLZ2</accession>
<dbReference type="InterPro" id="IPR011990">
    <property type="entry name" value="TPR-like_helical_dom_sf"/>
</dbReference>
<feature type="repeat" description="TPR" evidence="3">
    <location>
        <begin position="427"/>
        <end position="460"/>
    </location>
</feature>
<dbReference type="Pfam" id="PF23914">
    <property type="entry name" value="TPR_CcmH_CycH"/>
    <property type="match status" value="1"/>
</dbReference>
<organism evidence="7 8">
    <name type="scientific">Thiobacillus sedimenti</name>
    <dbReference type="NCBI Taxonomy" id="3110231"/>
    <lineage>
        <taxon>Bacteria</taxon>
        <taxon>Pseudomonadati</taxon>
        <taxon>Pseudomonadota</taxon>
        <taxon>Betaproteobacteria</taxon>
        <taxon>Nitrosomonadales</taxon>
        <taxon>Thiobacillaceae</taxon>
        <taxon>Thiobacillus</taxon>
    </lineage>
</organism>
<feature type="repeat" description="TPR" evidence="3">
    <location>
        <begin position="359"/>
        <end position="392"/>
    </location>
</feature>
<sequence length="785" mass="85344">MRPATMGLVGALPVLGLWTVSPAWAGEAEKVFEQVRTAVVTIETRDEHHQPENQGSGVVVGSEQVATNCHVVDEGRAIEVTWQGKKLAANLQRSDLSRDLCVLSVPGLSAKPVTLRKRADLKVGESVYAVGNPLGLELTVSSGLVSALPQAEHDSRLYTSAPLSPGSSGGGLFDGQGRLVGLTASIFSYGQNFNIALPTDWLEELEKRGQATSPSAPEPAPDPDWLAEAGKLSGQGNWPGLKDWADRWLAAYPTSALALINRGDALRNQGQLAQAMLDYQRAATLDPHLASAIGSQAIVLTQQGRFAEARELAQRALSMFYRQEPRAWLALGDVEINSGQMDAAQTAYETAARLNPANPVAWKMVGITCTRRKDLACAEKAYRKALRLKPDDADLYKALVGLQLEQGKETEAAELLGARTASRPNDAENWIALGVAEQKRGRLAEADKAWRKAVELNPESADAWADLGWSQSRLGNPEEAESSLRKAIRLNPEHLMAWSSLATVQISLKHYAEAEQSFNKLVELNPKGVDLWLGLGSVRFQQGNFIAAASAWKQATVIQPDKAIGWSSLANAFVRAGRLDDAKAAALRAFSLDSNDVNSLLVLATVYGQRGEYAKSLEYMERAIALHPGIPENWSNKGYSLLKLGRYEGAVKAFETAIRLKPDFANAWINLGEAKLRQGQLGEAIQTLDHAIKLAPNALDARLYMAEAFTQMMQPGNARKHLERAIRIDPRNPLIWRRLAEANLAQGDKDAALQAINQLGTLDPLAARSLRHNLDSKAKPVHSNE</sequence>
<dbReference type="EMBL" id="CP141769">
    <property type="protein sequence ID" value="WRS40412.1"/>
    <property type="molecule type" value="Genomic_DNA"/>
</dbReference>
<dbReference type="Gene3D" id="1.25.40.10">
    <property type="entry name" value="Tetratricopeptide repeat domain"/>
    <property type="match status" value="3"/>
</dbReference>
<evidence type="ECO:0000256" key="3">
    <source>
        <dbReference type="PROSITE-ProRule" id="PRU00339"/>
    </source>
</evidence>
<evidence type="ECO:0000256" key="5">
    <source>
        <dbReference type="SAM" id="SignalP"/>
    </source>
</evidence>
<dbReference type="Proteomes" id="UP001334732">
    <property type="component" value="Chromosome"/>
</dbReference>
<feature type="repeat" description="TPR" evidence="3">
    <location>
        <begin position="597"/>
        <end position="630"/>
    </location>
</feature>
<feature type="repeat" description="TPR" evidence="3">
    <location>
        <begin position="699"/>
        <end position="732"/>
    </location>
</feature>
<dbReference type="SUPFAM" id="SSF50494">
    <property type="entry name" value="Trypsin-like serine proteases"/>
    <property type="match status" value="1"/>
</dbReference>
<name>A0ABZ1CLZ2_9PROT</name>
<feature type="region of interest" description="Disordered" evidence="4">
    <location>
        <begin position="207"/>
        <end position="229"/>
    </location>
</feature>
<dbReference type="Pfam" id="PF14559">
    <property type="entry name" value="TPR_19"/>
    <property type="match status" value="1"/>
</dbReference>
<dbReference type="Pfam" id="PF07719">
    <property type="entry name" value="TPR_2"/>
    <property type="match status" value="1"/>
</dbReference>
<feature type="repeat" description="TPR" evidence="3">
    <location>
        <begin position="665"/>
        <end position="698"/>
    </location>
</feature>
<dbReference type="PROSITE" id="PS50293">
    <property type="entry name" value="TPR_REGION"/>
    <property type="match status" value="2"/>
</dbReference>
<feature type="repeat" description="TPR" evidence="3">
    <location>
        <begin position="529"/>
        <end position="562"/>
    </location>
</feature>
<feature type="signal peptide" evidence="5">
    <location>
        <begin position="1"/>
        <end position="25"/>
    </location>
</feature>
<keyword evidence="8" id="KW-1185">Reference proteome</keyword>
<dbReference type="PANTHER" id="PTHR44858:SF1">
    <property type="entry name" value="UDP-N-ACETYLGLUCOSAMINE--PEPTIDE N-ACETYLGLUCOSAMINYLTRANSFERASE SPINDLY-RELATED"/>
    <property type="match status" value="1"/>
</dbReference>
<feature type="repeat" description="TPR" evidence="3">
    <location>
        <begin position="631"/>
        <end position="664"/>
    </location>
</feature>
<dbReference type="PANTHER" id="PTHR44858">
    <property type="entry name" value="TETRATRICOPEPTIDE REPEAT PROTEIN 6"/>
    <property type="match status" value="1"/>
</dbReference>
<feature type="repeat" description="TPR" evidence="3">
    <location>
        <begin position="495"/>
        <end position="528"/>
    </location>
</feature>
<dbReference type="SUPFAM" id="SSF48452">
    <property type="entry name" value="TPR-like"/>
    <property type="match status" value="3"/>
</dbReference>
<evidence type="ECO:0000256" key="2">
    <source>
        <dbReference type="ARBA" id="ARBA00022803"/>
    </source>
</evidence>
<dbReference type="InterPro" id="IPR003107">
    <property type="entry name" value="HAT"/>
</dbReference>
<feature type="domain" description="Cytochrome c-type biogenesis protein H TPR" evidence="6">
    <location>
        <begin position="421"/>
        <end position="526"/>
    </location>
</feature>
<dbReference type="InterPro" id="IPR019734">
    <property type="entry name" value="TPR_rpt"/>
</dbReference>
<protein>
    <submittedName>
        <fullName evidence="7">Tetratricopeptide repeat protein</fullName>
    </submittedName>
</protein>
<feature type="repeat" description="TPR" evidence="3">
    <location>
        <begin position="461"/>
        <end position="494"/>
    </location>
</feature>
<proteinExistence type="predicted"/>
<dbReference type="Pfam" id="PF13374">
    <property type="entry name" value="TPR_10"/>
    <property type="match status" value="1"/>
</dbReference>
<feature type="repeat" description="TPR" evidence="3">
    <location>
        <begin position="325"/>
        <end position="358"/>
    </location>
</feature>
<reference evidence="7 8" key="1">
    <citation type="submission" date="2023-12" db="EMBL/GenBank/DDBJ databases">
        <title>Thiobacillus sedimentum sp. nov., a chemolithoautotrophic sulfur-oxidizing bacterium isolated from freshwater sediment.</title>
        <authorList>
            <person name="Luo J."/>
            <person name="Dai C."/>
        </authorList>
    </citation>
    <scope>NUCLEOTIDE SEQUENCE [LARGE SCALE GENOMIC DNA]</scope>
    <source>
        <strain evidence="7 8">SCUT-2</strain>
    </source>
</reference>
<evidence type="ECO:0000313" key="8">
    <source>
        <dbReference type="Proteomes" id="UP001334732"/>
    </source>
</evidence>
<gene>
    <name evidence="7" type="ORF">VA613_05940</name>
</gene>
<dbReference type="PRINTS" id="PR00834">
    <property type="entry name" value="PROTEASES2C"/>
</dbReference>
<keyword evidence="2 3" id="KW-0802">TPR repeat</keyword>
<evidence type="ECO:0000256" key="4">
    <source>
        <dbReference type="SAM" id="MobiDB-lite"/>
    </source>
</evidence>
<evidence type="ECO:0000256" key="1">
    <source>
        <dbReference type="ARBA" id="ARBA00022737"/>
    </source>
</evidence>
<dbReference type="InterPro" id="IPR056413">
    <property type="entry name" value="TPR_CcmH_CycH"/>
</dbReference>
<keyword evidence="1" id="KW-0677">Repeat</keyword>
<dbReference type="RefSeq" id="WP_324780942.1">
    <property type="nucleotide sequence ID" value="NZ_CP141769.1"/>
</dbReference>
<evidence type="ECO:0000259" key="6">
    <source>
        <dbReference type="Pfam" id="PF23914"/>
    </source>
</evidence>
<dbReference type="InterPro" id="IPR009003">
    <property type="entry name" value="Peptidase_S1_PA"/>
</dbReference>
<dbReference type="InterPro" id="IPR050498">
    <property type="entry name" value="Ycf3"/>
</dbReference>
<dbReference type="Pfam" id="PF13365">
    <property type="entry name" value="Trypsin_2"/>
    <property type="match status" value="1"/>
</dbReference>
<keyword evidence="5" id="KW-0732">Signal</keyword>
<dbReference type="PROSITE" id="PS50005">
    <property type="entry name" value="TPR"/>
    <property type="match status" value="11"/>
</dbReference>
<dbReference type="SMART" id="SM00386">
    <property type="entry name" value="HAT"/>
    <property type="match status" value="7"/>
</dbReference>
<feature type="repeat" description="TPR" evidence="3">
    <location>
        <begin position="256"/>
        <end position="289"/>
    </location>
</feature>
<feature type="chain" id="PRO_5045781116" evidence="5">
    <location>
        <begin position="26"/>
        <end position="785"/>
    </location>
</feature>
<evidence type="ECO:0000313" key="7">
    <source>
        <dbReference type="EMBL" id="WRS40412.1"/>
    </source>
</evidence>